<name>A0A7G2C001_9TRYP</name>
<evidence type="ECO:0000313" key="1">
    <source>
        <dbReference type="EMBL" id="CAD2213089.1"/>
    </source>
</evidence>
<dbReference type="Proteomes" id="UP000515908">
    <property type="component" value="Chromosome 01"/>
</dbReference>
<evidence type="ECO:0000313" key="2">
    <source>
        <dbReference type="Proteomes" id="UP000515908"/>
    </source>
</evidence>
<dbReference type="AlphaFoldDB" id="A0A7G2C001"/>
<sequence length="382" mass="43012">MNSIEKLNNGLARVASVKKYPKSRKPYVSKNTRGKLFKVGVLHSKELTEEALKRNRRGYVNSQMSTVAHAPSMYHWLFHRCGIPFEETQEYVKHGYLKVDDVVVTNMRDLESQLDWETFEELDIQVRSLLPSAQQPGQTEGNWVPALKRALHRSYHAMNFHPGISMSSAVENPKSFVHRMPPYLGPQPTISALGLNVLRPVGFMDSMRGLGIVTNDVSIVRYWNNEFLGNYGVFDVRFISGTPNEVIENACADLQKALAEGVGAQLSGNFKIPCSCNMASIPHVKARDTAALLHPKIALSEKRILASTPLFPYRIAQKIKKNGGFVDLIRSGPFTLNAHLMESKVKPLTVEEMALLFTFERRLKSNRLILSLREFTADEGEE</sequence>
<proteinExistence type="predicted"/>
<dbReference type="VEuPathDB" id="TriTrypDB:ADEAN_000052500"/>
<gene>
    <name evidence="1" type="ORF">ADEAN_000052500</name>
</gene>
<keyword evidence="2" id="KW-1185">Reference proteome</keyword>
<accession>A0A7G2C001</accession>
<reference evidence="1 2" key="1">
    <citation type="submission" date="2020-08" db="EMBL/GenBank/DDBJ databases">
        <authorList>
            <person name="Newling K."/>
            <person name="Davey J."/>
            <person name="Forrester S."/>
        </authorList>
    </citation>
    <scope>NUCLEOTIDE SEQUENCE [LARGE SCALE GENOMIC DNA]</scope>
    <source>
        <strain evidence="2">Crithidia deanei Carvalho (ATCC PRA-265)</strain>
    </source>
</reference>
<organism evidence="1 2">
    <name type="scientific">Angomonas deanei</name>
    <dbReference type="NCBI Taxonomy" id="59799"/>
    <lineage>
        <taxon>Eukaryota</taxon>
        <taxon>Discoba</taxon>
        <taxon>Euglenozoa</taxon>
        <taxon>Kinetoplastea</taxon>
        <taxon>Metakinetoplastina</taxon>
        <taxon>Trypanosomatida</taxon>
        <taxon>Trypanosomatidae</taxon>
        <taxon>Strigomonadinae</taxon>
        <taxon>Angomonas</taxon>
    </lineage>
</organism>
<protein>
    <submittedName>
        <fullName evidence="1">Uncharacterized protein</fullName>
    </submittedName>
</protein>
<dbReference type="EMBL" id="LR877145">
    <property type="protein sequence ID" value="CAD2213089.1"/>
    <property type="molecule type" value="Genomic_DNA"/>
</dbReference>